<proteinExistence type="inferred from homology"/>
<evidence type="ECO:0000259" key="3">
    <source>
        <dbReference type="SMART" id="SM00867"/>
    </source>
</evidence>
<dbReference type="AlphaFoldDB" id="A0A0X2NRN9"/>
<sequence length="240" mass="25345">MQLREGVADSMEPMRKGLIALFVVAVVAVAVGLVAPPVYKLLSSNGLQTASIAEGSGEPATVGVDGHWKIVSGEGKNRTQAGYTFDEVLPGQRKSTSGRGEGVTGGLVVNDGKLTEGDITVDVESIGSDIEKRDINVRRHILQTDDYPEATFEITEPVDLSGLPDDGTVDTVTLTGDLTMHGHTNPVTADLSVLRTGDHVIVEGKLPVVREDFGLQSPQFVASQIAAEGTIDLLLVFAQK</sequence>
<feature type="domain" description="Lipid/polyisoprenoid-binding YceI-like" evidence="3">
    <location>
        <begin position="67"/>
        <end position="238"/>
    </location>
</feature>
<gene>
    <name evidence="5" type="ORF">CVA01_12790</name>
    <name evidence="4" type="ORF">CVAR292_02733</name>
</gene>
<dbReference type="EMBL" id="FAUH01000022">
    <property type="protein sequence ID" value="CUU67371.1"/>
    <property type="molecule type" value="Genomic_DNA"/>
</dbReference>
<accession>A0A0X2NRN9</accession>
<dbReference type="PANTHER" id="PTHR34406">
    <property type="entry name" value="PROTEIN YCEI"/>
    <property type="match status" value="1"/>
</dbReference>
<dbReference type="Proteomes" id="UP000182498">
    <property type="component" value="Unassembled WGS sequence"/>
</dbReference>
<protein>
    <submittedName>
        <fullName evidence="5">Polyisoprenoid-binding protein</fullName>
    </submittedName>
    <submittedName>
        <fullName evidence="4">Uncharacterized conserved protein</fullName>
    </submittedName>
</protein>
<evidence type="ECO:0000313" key="6">
    <source>
        <dbReference type="Proteomes" id="UP000182498"/>
    </source>
</evidence>
<dbReference type="EMBL" id="BJNT01000009">
    <property type="protein sequence ID" value="GEC85965.1"/>
    <property type="molecule type" value="Genomic_DNA"/>
</dbReference>
<dbReference type="Gene3D" id="2.40.128.110">
    <property type="entry name" value="Lipid/polyisoprenoid-binding, YceI-like"/>
    <property type="match status" value="1"/>
</dbReference>
<name>A0A0X2NRN9_9CORY</name>
<feature type="transmembrane region" description="Helical" evidence="2">
    <location>
        <begin position="18"/>
        <end position="39"/>
    </location>
</feature>
<evidence type="ECO:0000313" key="4">
    <source>
        <dbReference type="EMBL" id="CUU67371.1"/>
    </source>
</evidence>
<keyword evidence="2" id="KW-0472">Membrane</keyword>
<evidence type="ECO:0000256" key="2">
    <source>
        <dbReference type="SAM" id="Phobius"/>
    </source>
</evidence>
<dbReference type="InterPro" id="IPR036761">
    <property type="entry name" value="TTHA0802/YceI-like_sf"/>
</dbReference>
<evidence type="ECO:0000313" key="7">
    <source>
        <dbReference type="Proteomes" id="UP000319986"/>
    </source>
</evidence>
<comment type="similarity">
    <text evidence="1">Belongs to the UPF0312 family.</text>
</comment>
<keyword evidence="6" id="KW-1185">Reference proteome</keyword>
<evidence type="ECO:0000313" key="5">
    <source>
        <dbReference type="EMBL" id="GEC85965.1"/>
    </source>
</evidence>
<organism evidence="4 6">
    <name type="scientific">Corynebacterium variabile</name>
    <dbReference type="NCBI Taxonomy" id="1727"/>
    <lineage>
        <taxon>Bacteria</taxon>
        <taxon>Bacillati</taxon>
        <taxon>Actinomycetota</taxon>
        <taxon>Actinomycetes</taxon>
        <taxon>Mycobacteriales</taxon>
        <taxon>Corynebacteriaceae</taxon>
        <taxon>Corynebacterium</taxon>
    </lineage>
</organism>
<reference evidence="5 7" key="3">
    <citation type="submission" date="2019-06" db="EMBL/GenBank/DDBJ databases">
        <title>Whole genome shotgun sequence of Corynebacterium variabile NBRC 15286.</title>
        <authorList>
            <person name="Hosoyama A."/>
            <person name="Uohara A."/>
            <person name="Ohji S."/>
            <person name="Ichikawa N."/>
        </authorList>
    </citation>
    <scope>NUCLEOTIDE SEQUENCE [LARGE SCALE GENOMIC DNA]</scope>
    <source>
        <strain evidence="5 7">NBRC 15286</strain>
    </source>
</reference>
<reference evidence="4" key="2">
    <citation type="submission" date="2015-11" db="EMBL/GenBank/DDBJ databases">
        <authorList>
            <person name="Zhang Y."/>
            <person name="Guo Z."/>
        </authorList>
    </citation>
    <scope>NUCLEOTIDE SEQUENCE [LARGE SCALE GENOMIC DNA]</scope>
    <source>
        <strain evidence="4">Mu292</strain>
    </source>
</reference>
<dbReference type="InterPro" id="IPR007372">
    <property type="entry name" value="Lipid/polyisoprenoid-bd_YceI"/>
</dbReference>
<keyword evidence="2" id="KW-1133">Transmembrane helix</keyword>
<dbReference type="Pfam" id="PF04264">
    <property type="entry name" value="YceI"/>
    <property type="match status" value="1"/>
</dbReference>
<evidence type="ECO:0000256" key="1">
    <source>
        <dbReference type="ARBA" id="ARBA00008812"/>
    </source>
</evidence>
<reference evidence="6" key="1">
    <citation type="submission" date="2015-11" db="EMBL/GenBank/DDBJ databases">
        <authorList>
            <person name="Dugat-Bony E."/>
        </authorList>
    </citation>
    <scope>NUCLEOTIDE SEQUENCE [LARGE SCALE GENOMIC DNA]</scope>
    <source>
        <strain evidence="6">Mu292</strain>
    </source>
</reference>
<dbReference type="Proteomes" id="UP000319986">
    <property type="component" value="Unassembled WGS sequence"/>
</dbReference>
<dbReference type="SUPFAM" id="SSF101874">
    <property type="entry name" value="YceI-like"/>
    <property type="match status" value="1"/>
</dbReference>
<keyword evidence="2" id="KW-0812">Transmembrane</keyword>
<dbReference type="SMART" id="SM00867">
    <property type="entry name" value="YceI"/>
    <property type="match status" value="1"/>
</dbReference>
<dbReference type="PANTHER" id="PTHR34406:SF1">
    <property type="entry name" value="PROTEIN YCEI"/>
    <property type="match status" value="1"/>
</dbReference>